<feature type="domain" description="DUF4378" evidence="3">
    <location>
        <begin position="742"/>
        <end position="901"/>
    </location>
</feature>
<feature type="domain" description="DUF3741" evidence="2">
    <location>
        <begin position="173"/>
        <end position="209"/>
    </location>
</feature>
<feature type="region of interest" description="Disordered" evidence="1">
    <location>
        <begin position="364"/>
        <end position="400"/>
    </location>
</feature>
<dbReference type="Pfam" id="PF12552">
    <property type="entry name" value="DUF3741"/>
    <property type="match status" value="1"/>
</dbReference>
<feature type="region of interest" description="Disordered" evidence="1">
    <location>
        <begin position="657"/>
        <end position="699"/>
    </location>
</feature>
<dbReference type="Proteomes" id="UP000823388">
    <property type="component" value="Chromosome 1K"/>
</dbReference>
<reference evidence="4" key="1">
    <citation type="submission" date="2020-05" db="EMBL/GenBank/DDBJ databases">
        <title>WGS assembly of Panicum virgatum.</title>
        <authorList>
            <person name="Lovell J.T."/>
            <person name="Jenkins J."/>
            <person name="Shu S."/>
            <person name="Juenger T.E."/>
            <person name="Schmutz J."/>
        </authorList>
    </citation>
    <scope>NUCLEOTIDE SEQUENCE</scope>
    <source>
        <strain evidence="4">AP13</strain>
    </source>
</reference>
<evidence type="ECO:0008006" key="6">
    <source>
        <dbReference type="Google" id="ProtNLM"/>
    </source>
</evidence>
<evidence type="ECO:0000259" key="3">
    <source>
        <dbReference type="Pfam" id="PF14309"/>
    </source>
</evidence>
<dbReference type="Pfam" id="PF14309">
    <property type="entry name" value="DUF4378"/>
    <property type="match status" value="1"/>
</dbReference>
<evidence type="ECO:0000313" key="5">
    <source>
        <dbReference type="Proteomes" id="UP000823388"/>
    </source>
</evidence>
<evidence type="ECO:0000313" key="4">
    <source>
        <dbReference type="EMBL" id="KAG2659840.1"/>
    </source>
</evidence>
<gene>
    <name evidence="4" type="ORF">PVAP13_1KG383405</name>
</gene>
<dbReference type="EMBL" id="CM029037">
    <property type="protein sequence ID" value="KAG2659840.1"/>
    <property type="molecule type" value="Genomic_DNA"/>
</dbReference>
<proteinExistence type="predicted"/>
<accession>A0A8T0XIT5</accession>
<sequence length="912" mass="101218">MSGVKSVIGQAPGDGLPVQRIISELKKITNHVEEKSGANGSSSSRKSNATSLKMLLEKEMAKEVESKRKPPSVIGRLMGLEEDLPTEKPIVCHTKVDLTRDLNASNKTLHGKEHHQSIRLKTQDHQSIDETIGYNDVYEVSEQQSGTSYFQDQTSLKGWPSENKSKQFDIVQEKFIKPKCFAMEEKLLHTKELQEVLEVPYSNKDLFLETPQEHSSSFSRQLSGLHTNQAPPQTKRITVLKPIKSVEINSIRQSRTEQVSKQNVLNVRKFHQIPSPKEEISSQPSRIVLLRPTPGKPSTSKAKLTSRENSFRLTNRNSLNGSIDYSQATVGSSGVVHDIMQRRQDGCHQRDDSLLSSAYSNGYGGDESSFSDSEVDYSSGSEMDCIEDGGTLSDSEGGSPLSKHSWNYRGYEGPYSSSSLSKISHFSESSVIREAKKQLSERWAVVTCDDISHEQVQSSRRTYTLGEMLSIKEAKKEDVSTEILSASSNRSCILDNELTTVTSSRRNGENGERSPRKLPRSNSVPVISSTFGSMVVDAQASNPDSHKLKMVVVSNKGKSSLKGRVSDFFLSRSKKPTRQRSTYHPSDCVADRLEACMVRSRPDYNHNLDANGKAVDCEDRIDSFSTQISTSMSERSSISATISLDCSRGSLDKLGVNKGLNSNRDQPSPTSVLDAPSEDSSCNEPETSGRTSKNTTVSRSSAIETVARFLSWDDSASESQLLCTPRTTSLMSDVDDDESECHVLVQNIMSSAGLGSSQSSMVFTGWHLPDYPRDPVLCNKVSELQEKSSYRRLLFDCVNIALIEIGENALLSSFPWSKRHARTWRNTSSPDLGVEVWSILKDWIYGARMFVVSRRDNAGIVLDRIVKQEVEGRGWVNSLMLQVVDITEHLEGGVMEELVEEAVLDFAVCSQR</sequence>
<organism evidence="4 5">
    <name type="scientific">Panicum virgatum</name>
    <name type="common">Blackwell switchgrass</name>
    <dbReference type="NCBI Taxonomy" id="38727"/>
    <lineage>
        <taxon>Eukaryota</taxon>
        <taxon>Viridiplantae</taxon>
        <taxon>Streptophyta</taxon>
        <taxon>Embryophyta</taxon>
        <taxon>Tracheophyta</taxon>
        <taxon>Spermatophyta</taxon>
        <taxon>Magnoliopsida</taxon>
        <taxon>Liliopsida</taxon>
        <taxon>Poales</taxon>
        <taxon>Poaceae</taxon>
        <taxon>PACMAD clade</taxon>
        <taxon>Panicoideae</taxon>
        <taxon>Panicodae</taxon>
        <taxon>Paniceae</taxon>
        <taxon>Panicinae</taxon>
        <taxon>Panicum</taxon>
        <taxon>Panicum sect. Hiantes</taxon>
    </lineage>
</organism>
<protein>
    <recommendedName>
        <fullName evidence="6">DUF4378 domain-containing protein</fullName>
    </recommendedName>
</protein>
<name>A0A8T0XIT5_PANVG</name>
<feature type="compositionally biased region" description="Polar residues" evidence="1">
    <location>
        <begin position="678"/>
        <end position="699"/>
    </location>
</feature>
<evidence type="ECO:0000259" key="2">
    <source>
        <dbReference type="Pfam" id="PF12552"/>
    </source>
</evidence>
<keyword evidence="5" id="KW-1185">Reference proteome</keyword>
<dbReference type="PANTHER" id="PTHR46634">
    <property type="entry name" value="M REDUCTASE II SUBUNIT GAMMA, PUTATIVE (DUF3741)-RELATED"/>
    <property type="match status" value="1"/>
</dbReference>
<evidence type="ECO:0000256" key="1">
    <source>
        <dbReference type="SAM" id="MobiDB-lite"/>
    </source>
</evidence>
<dbReference type="AlphaFoldDB" id="A0A8T0XIT5"/>
<comment type="caution">
    <text evidence="4">The sequence shown here is derived from an EMBL/GenBank/DDBJ whole genome shotgun (WGS) entry which is preliminary data.</text>
</comment>
<feature type="compositionally biased region" description="Low complexity" evidence="1">
    <location>
        <begin position="366"/>
        <end position="382"/>
    </location>
</feature>
<feature type="region of interest" description="Disordered" evidence="1">
    <location>
        <begin position="502"/>
        <end position="524"/>
    </location>
</feature>
<feature type="compositionally biased region" description="Polar residues" evidence="1">
    <location>
        <begin position="659"/>
        <end position="671"/>
    </location>
</feature>
<feature type="compositionally biased region" description="Basic and acidic residues" evidence="1">
    <location>
        <begin position="506"/>
        <end position="515"/>
    </location>
</feature>
<dbReference type="InterPro" id="IPR025486">
    <property type="entry name" value="DUF4378"/>
</dbReference>
<dbReference type="PANTHER" id="PTHR46634:SF7">
    <property type="entry name" value="PHOSPHATIDYLINOSITOL N-ACETYGLUCOSAMINLYTRANSFERASE SUBUNIT P-RELATED"/>
    <property type="match status" value="1"/>
</dbReference>
<dbReference type="InterPro" id="IPR022212">
    <property type="entry name" value="DUF3741"/>
</dbReference>